<dbReference type="GO" id="GO:0004824">
    <property type="term" value="F:lysine-tRNA ligase activity"/>
    <property type="evidence" value="ECO:0007669"/>
    <property type="project" value="UniProtKB-EC"/>
</dbReference>
<protein>
    <recommendedName>
        <fullName evidence="2">lysine--tRNA ligase</fullName>
        <ecNumber evidence="2">6.1.1.6</ecNumber>
    </recommendedName>
    <alternativeName>
        <fullName evidence="8">Lysyl-tRNA synthetase</fullName>
    </alternativeName>
</protein>
<dbReference type="Pfam" id="PF01336">
    <property type="entry name" value="tRNA_anti-codon"/>
    <property type="match status" value="1"/>
</dbReference>
<keyword evidence="6" id="KW-0648">Protein biosynthesis</keyword>
<dbReference type="GO" id="GO:0006430">
    <property type="term" value="P:lysyl-tRNA aminoacylation"/>
    <property type="evidence" value="ECO:0007669"/>
    <property type="project" value="InterPro"/>
</dbReference>
<evidence type="ECO:0000256" key="2">
    <source>
        <dbReference type="ARBA" id="ARBA00013166"/>
    </source>
</evidence>
<evidence type="ECO:0000256" key="3">
    <source>
        <dbReference type="ARBA" id="ARBA00022598"/>
    </source>
</evidence>
<evidence type="ECO:0000259" key="11">
    <source>
        <dbReference type="PROSITE" id="PS50862"/>
    </source>
</evidence>
<dbReference type="InterPro" id="IPR044136">
    <property type="entry name" value="Lys-tRNA-ligase_II_N"/>
</dbReference>
<dbReference type="Pfam" id="PF00152">
    <property type="entry name" value="tRNA-synt_2"/>
    <property type="match status" value="2"/>
</dbReference>
<comment type="caution">
    <text evidence="12">The sequence shown here is derived from an EMBL/GenBank/DDBJ whole genome shotgun (WGS) entry which is preliminary data.</text>
</comment>
<evidence type="ECO:0000256" key="5">
    <source>
        <dbReference type="ARBA" id="ARBA00022840"/>
    </source>
</evidence>
<dbReference type="AlphaFoldDB" id="A0A2U1QLF2"/>
<evidence type="ECO:0000256" key="6">
    <source>
        <dbReference type="ARBA" id="ARBA00022917"/>
    </source>
</evidence>
<dbReference type="EMBL" id="PKPP01000047">
    <property type="protein sequence ID" value="PWA98823.1"/>
    <property type="molecule type" value="Genomic_DNA"/>
</dbReference>
<dbReference type="InterPro" id="IPR034762">
    <property type="entry name" value="Lys-tRNA-ligase_II_bac/euk"/>
</dbReference>
<dbReference type="GO" id="GO:0005829">
    <property type="term" value="C:cytosol"/>
    <property type="evidence" value="ECO:0007669"/>
    <property type="project" value="TreeGrafter"/>
</dbReference>
<sequence>MTKSVIREPSTTGDEDMDPTVDTMTKFVVQEQSALDDEDMHPVVATVTKSEVQERSAADDEDMDPKVATTTKSAVQERSAADYEEIHPTVATMTKSAVQEWSTADDEDMDPKVATMTKSERSAAADEDIDPTNYCDTRIKTVDAQKDTRVKPYPHFNTTSSISEFIKDYDKLKKGERLEHVVVSLAGRIMSVRCPSSKLYFYDLHGSGAKVQVTADAKKLGSNVEKFTNIHRSVKIGDIVGVTGFPVRSKRGGLIINATSFTILVRCLCMLPMQKRVDVAESPNVKKLDVCTLANGRNPDSYTLKDLETRYRHRYLDLMVNSQVTRTFKTRAFAIDYIRDFLKKRNFLEVETPMMHTLAGGAGAHPFVTHQNDLNMMFFMRIAPDPYLKQLIVGGVERVFEIAKQFRNEGIDLTHSPEFTTCEFYMAYADYNKLMELSEIMLSELEKEANLSIPKDLSSDEANKYLVDACTAFDIECPPPQTTAHLLDKLVEHFLKEKCVNPTFMMNYPEIMSPMAKGNRSKPGLTERFELFINKHKIADGYTTLNDPVVQRQRFTDQLKNYWTALEYGLPPSAGWGLGIDRLTMLLTDSQNIKDVILFPVIEQPVTAMALDEMFIKSLEYGLPPTGGWGLGIDRLTMLLTDSQNIKECILFPAMRPQDEPPVKGIKFMCINIDTYLLELAPSLGAAIWD</sequence>
<reference evidence="12 13" key="1">
    <citation type="journal article" date="2018" name="Mol. Plant">
        <title>The genome of Artemisia annua provides insight into the evolution of Asteraceae family and artemisinin biosynthesis.</title>
        <authorList>
            <person name="Shen Q."/>
            <person name="Zhang L."/>
            <person name="Liao Z."/>
            <person name="Wang S."/>
            <person name="Yan T."/>
            <person name="Shi P."/>
            <person name="Liu M."/>
            <person name="Fu X."/>
            <person name="Pan Q."/>
            <person name="Wang Y."/>
            <person name="Lv Z."/>
            <person name="Lu X."/>
            <person name="Zhang F."/>
            <person name="Jiang W."/>
            <person name="Ma Y."/>
            <person name="Chen M."/>
            <person name="Hao X."/>
            <person name="Li L."/>
            <person name="Tang Y."/>
            <person name="Lv G."/>
            <person name="Zhou Y."/>
            <person name="Sun X."/>
            <person name="Brodelius P.E."/>
            <person name="Rose J.K.C."/>
            <person name="Tang K."/>
        </authorList>
    </citation>
    <scope>NUCLEOTIDE SEQUENCE [LARGE SCALE GENOMIC DNA]</scope>
    <source>
        <strain evidence="13">cv. Huhao1</strain>
        <tissue evidence="12">Leaf</tissue>
    </source>
</reference>
<proteinExistence type="inferred from homology"/>
<dbReference type="Gene3D" id="2.40.50.140">
    <property type="entry name" value="Nucleic acid-binding proteins"/>
    <property type="match status" value="1"/>
</dbReference>
<evidence type="ECO:0000313" key="13">
    <source>
        <dbReference type="Proteomes" id="UP000245207"/>
    </source>
</evidence>
<dbReference type="EC" id="6.1.1.6" evidence="2"/>
<dbReference type="InterPro" id="IPR018149">
    <property type="entry name" value="Lys-tRNA-synth_II_C"/>
</dbReference>
<dbReference type="PANTHER" id="PTHR42918:SF9">
    <property type="entry name" value="LYSINE--TRNA LIGASE"/>
    <property type="match status" value="1"/>
</dbReference>
<evidence type="ECO:0000256" key="1">
    <source>
        <dbReference type="ARBA" id="ARBA00008226"/>
    </source>
</evidence>
<dbReference type="PANTHER" id="PTHR42918">
    <property type="entry name" value="LYSYL-TRNA SYNTHETASE"/>
    <property type="match status" value="1"/>
</dbReference>
<dbReference type="Proteomes" id="UP000245207">
    <property type="component" value="Unassembled WGS sequence"/>
</dbReference>
<dbReference type="InterPro" id="IPR004364">
    <property type="entry name" value="Aa-tRNA-synt_II"/>
</dbReference>
<feature type="region of interest" description="Disordered" evidence="10">
    <location>
        <begin position="1"/>
        <end position="21"/>
    </location>
</feature>
<dbReference type="SUPFAM" id="SSF50249">
    <property type="entry name" value="Nucleic acid-binding proteins"/>
    <property type="match status" value="1"/>
</dbReference>
<feature type="region of interest" description="Disordered" evidence="10">
    <location>
        <begin position="48"/>
        <end position="80"/>
    </location>
</feature>
<feature type="domain" description="Aminoacyl-transfer RNA synthetases class-II family profile" evidence="11">
    <location>
        <begin position="338"/>
        <end position="600"/>
    </location>
</feature>
<keyword evidence="3 12" id="KW-0436">Ligase</keyword>
<dbReference type="GO" id="GO:0005524">
    <property type="term" value="F:ATP binding"/>
    <property type="evidence" value="ECO:0007669"/>
    <property type="project" value="UniProtKB-KW"/>
</dbReference>
<dbReference type="SUPFAM" id="SSF55681">
    <property type="entry name" value="Class II aaRS and biotin synthetases"/>
    <property type="match status" value="2"/>
</dbReference>
<dbReference type="CDD" id="cd04322">
    <property type="entry name" value="LysRS_N"/>
    <property type="match status" value="1"/>
</dbReference>
<dbReference type="OrthoDB" id="21243at2759"/>
<keyword evidence="4" id="KW-0547">Nucleotide-binding</keyword>
<evidence type="ECO:0000313" key="12">
    <source>
        <dbReference type="EMBL" id="PWA98823.1"/>
    </source>
</evidence>
<keyword evidence="13" id="KW-1185">Reference proteome</keyword>
<dbReference type="GO" id="GO:0000049">
    <property type="term" value="F:tRNA binding"/>
    <property type="evidence" value="ECO:0007669"/>
    <property type="project" value="TreeGrafter"/>
</dbReference>
<evidence type="ECO:0000256" key="8">
    <source>
        <dbReference type="ARBA" id="ARBA00030563"/>
    </source>
</evidence>
<dbReference type="PIRSF" id="PIRSF039101">
    <property type="entry name" value="LysRS2"/>
    <property type="match status" value="1"/>
</dbReference>
<dbReference type="PROSITE" id="PS50862">
    <property type="entry name" value="AA_TRNA_LIGASE_II"/>
    <property type="match status" value="2"/>
</dbReference>
<comment type="similarity">
    <text evidence="1">Belongs to the class-II aminoacyl-tRNA synthetase family.</text>
</comment>
<feature type="domain" description="Aminoacyl-transfer RNA synthetases class-II family profile" evidence="11">
    <location>
        <begin position="617"/>
        <end position="657"/>
    </location>
</feature>
<dbReference type="STRING" id="35608.A0A2U1QLF2"/>
<keyword evidence="7" id="KW-0030">Aminoacyl-tRNA synthetase</keyword>
<evidence type="ECO:0000256" key="4">
    <source>
        <dbReference type="ARBA" id="ARBA00022741"/>
    </source>
</evidence>
<keyword evidence="5" id="KW-0067">ATP-binding</keyword>
<name>A0A2U1QLF2_ARTAN</name>
<evidence type="ECO:0000256" key="7">
    <source>
        <dbReference type="ARBA" id="ARBA00023146"/>
    </source>
</evidence>
<dbReference type="InterPro" id="IPR012340">
    <property type="entry name" value="NA-bd_OB-fold"/>
</dbReference>
<gene>
    <name evidence="12" type="ORF">CTI12_AA011530</name>
</gene>
<dbReference type="FunFam" id="2.40.50.140:FF:000050">
    <property type="entry name" value="Lysine--tRNA ligase"/>
    <property type="match status" value="1"/>
</dbReference>
<dbReference type="Gene3D" id="3.30.930.10">
    <property type="entry name" value="Bira Bifunctional Protein, Domain 2"/>
    <property type="match status" value="3"/>
</dbReference>
<organism evidence="12 13">
    <name type="scientific">Artemisia annua</name>
    <name type="common">Sweet wormwood</name>
    <dbReference type="NCBI Taxonomy" id="35608"/>
    <lineage>
        <taxon>Eukaryota</taxon>
        <taxon>Viridiplantae</taxon>
        <taxon>Streptophyta</taxon>
        <taxon>Embryophyta</taxon>
        <taxon>Tracheophyta</taxon>
        <taxon>Spermatophyta</taxon>
        <taxon>Magnoliopsida</taxon>
        <taxon>eudicotyledons</taxon>
        <taxon>Gunneridae</taxon>
        <taxon>Pentapetalae</taxon>
        <taxon>asterids</taxon>
        <taxon>campanulids</taxon>
        <taxon>Asterales</taxon>
        <taxon>Asteraceae</taxon>
        <taxon>Asteroideae</taxon>
        <taxon>Anthemideae</taxon>
        <taxon>Artemisiinae</taxon>
        <taxon>Artemisia</taxon>
    </lineage>
</organism>
<dbReference type="InterPro" id="IPR045864">
    <property type="entry name" value="aa-tRNA-synth_II/BPL/LPL"/>
</dbReference>
<dbReference type="InterPro" id="IPR004365">
    <property type="entry name" value="NA-bd_OB_tRNA"/>
</dbReference>
<comment type="catalytic activity">
    <reaction evidence="9">
        <text>tRNA(Lys) + L-lysine + ATP = L-lysyl-tRNA(Lys) + AMP + diphosphate</text>
        <dbReference type="Rhea" id="RHEA:20792"/>
        <dbReference type="Rhea" id="RHEA-COMP:9696"/>
        <dbReference type="Rhea" id="RHEA-COMP:9697"/>
        <dbReference type="ChEBI" id="CHEBI:30616"/>
        <dbReference type="ChEBI" id="CHEBI:32551"/>
        <dbReference type="ChEBI" id="CHEBI:33019"/>
        <dbReference type="ChEBI" id="CHEBI:78442"/>
        <dbReference type="ChEBI" id="CHEBI:78529"/>
        <dbReference type="ChEBI" id="CHEBI:456215"/>
        <dbReference type="EC" id="6.1.1.6"/>
    </reaction>
</comment>
<dbReference type="InterPro" id="IPR006195">
    <property type="entry name" value="aa-tRNA-synth_II"/>
</dbReference>
<accession>A0A2U1QLF2</accession>
<evidence type="ECO:0000256" key="9">
    <source>
        <dbReference type="ARBA" id="ARBA00048573"/>
    </source>
</evidence>
<evidence type="ECO:0000256" key="10">
    <source>
        <dbReference type="SAM" id="MobiDB-lite"/>
    </source>
</evidence>
<dbReference type="PRINTS" id="PR00982">
    <property type="entry name" value="TRNASYNTHLYS"/>
</dbReference>